<proteinExistence type="predicted"/>
<feature type="coiled-coil region" evidence="1">
    <location>
        <begin position="131"/>
        <end position="185"/>
    </location>
</feature>
<evidence type="ECO:0000313" key="3">
    <source>
        <dbReference type="Proteomes" id="UP000024816"/>
    </source>
</evidence>
<dbReference type="STRING" id="1280952.HJA_13865"/>
<dbReference type="Gene3D" id="1.10.150.20">
    <property type="entry name" value="5' to 3' exonuclease, C-terminal subdomain"/>
    <property type="match status" value="1"/>
</dbReference>
<dbReference type="Proteomes" id="UP000024816">
    <property type="component" value="Unassembled WGS sequence"/>
</dbReference>
<dbReference type="PATRIC" id="fig|1280952.3.peg.2775"/>
<gene>
    <name evidence="2" type="ORF">HJA_13865</name>
</gene>
<dbReference type="InterPro" id="IPR008769">
    <property type="entry name" value="PhaF_PhaI"/>
</dbReference>
<accession>A0A059F8R8</accession>
<dbReference type="EC" id="1.6.5.3" evidence="2"/>
<dbReference type="EMBL" id="ARYJ01000010">
    <property type="protein sequence ID" value="KCZ86971.1"/>
    <property type="molecule type" value="Genomic_DNA"/>
</dbReference>
<keyword evidence="3" id="KW-1185">Reference proteome</keyword>
<dbReference type="OrthoDB" id="9807941at2"/>
<name>A0A059F8R8_9PROT</name>
<evidence type="ECO:0000313" key="2">
    <source>
        <dbReference type="EMBL" id="KCZ86971.1"/>
    </source>
</evidence>
<dbReference type="RefSeq" id="WP_051597718.1">
    <property type="nucleotide sequence ID" value="NZ_ARYJ01000010.1"/>
</dbReference>
<organism evidence="2 3">
    <name type="scientific">Hyphomonas jannaschiana VP2</name>
    <dbReference type="NCBI Taxonomy" id="1280952"/>
    <lineage>
        <taxon>Bacteria</taxon>
        <taxon>Pseudomonadati</taxon>
        <taxon>Pseudomonadota</taxon>
        <taxon>Alphaproteobacteria</taxon>
        <taxon>Hyphomonadales</taxon>
        <taxon>Hyphomonadaceae</taxon>
        <taxon>Hyphomonas</taxon>
    </lineage>
</organism>
<evidence type="ECO:0000256" key="1">
    <source>
        <dbReference type="SAM" id="Coils"/>
    </source>
</evidence>
<dbReference type="AlphaFoldDB" id="A0A059F8R8"/>
<keyword evidence="2" id="KW-0560">Oxidoreductase</keyword>
<keyword evidence="1" id="KW-0175">Coiled coil</keyword>
<reference evidence="2 3" key="1">
    <citation type="journal article" date="2014" name="Antonie Van Leeuwenhoek">
        <title>Hyphomonas beringensis sp. nov. and Hyphomonas chukchiensis sp. nov., isolated from surface seawater of the Bering Sea and Chukchi Sea.</title>
        <authorList>
            <person name="Li C."/>
            <person name="Lai Q."/>
            <person name="Li G."/>
            <person name="Dong C."/>
            <person name="Wang J."/>
            <person name="Liao Y."/>
            <person name="Shao Z."/>
        </authorList>
    </citation>
    <scope>NUCLEOTIDE SEQUENCE [LARGE SCALE GENOMIC DNA]</scope>
    <source>
        <strain evidence="2 3">VP2</strain>
    </source>
</reference>
<dbReference type="GO" id="GO:0016491">
    <property type="term" value="F:oxidoreductase activity"/>
    <property type="evidence" value="ECO:0007669"/>
    <property type="project" value="UniProtKB-KW"/>
</dbReference>
<dbReference type="eggNOG" id="COG3743">
    <property type="taxonomic scope" value="Bacteria"/>
</dbReference>
<protein>
    <submittedName>
        <fullName evidence="2">NADH dehydrogenase subunit E</fullName>
        <ecNumber evidence="2">1.6.5.3</ecNumber>
    </submittedName>
</protein>
<sequence>MAKDKKTKAKKTKKSEAGAKAVKTAKAIEAQSVEMAHKIWLAGVGAYGKAYDTALANANTFNKQSTELFDELVKRGEKIESDVKTRFGEDERVTKATKTVAKANAAARQFQAEAYDRFEARMERMRDLLGVKQMNERTSKLASKIEKLEDEVAETVASAKDRVSKVDLKARIARLSAEIEAVAGETGADIAKTAKKAAGKTSKAMKAAVAMPEASDDLSQITGVGPAMVKKLNAAGIYSFAQLAALKKAEAEKLDEQIGARGRVTRDEWVKQAKALAKK</sequence>
<comment type="caution">
    <text evidence="2">The sequence shown here is derived from an EMBL/GenBank/DDBJ whole genome shotgun (WGS) entry which is preliminary data.</text>
</comment>
<dbReference type="Pfam" id="PF05597">
    <property type="entry name" value="Phasin"/>
    <property type="match status" value="1"/>
</dbReference>